<dbReference type="SUPFAM" id="SSF52540">
    <property type="entry name" value="P-loop containing nucleoside triphosphate hydrolases"/>
    <property type="match status" value="1"/>
</dbReference>
<comment type="subcellular location">
    <subcellularLocation>
        <location evidence="1">Membrane</location>
    </subcellularLocation>
</comment>
<dbReference type="GO" id="GO:0016020">
    <property type="term" value="C:membrane"/>
    <property type="evidence" value="ECO:0007669"/>
    <property type="project" value="UniProtKB-SubCell"/>
</dbReference>
<proteinExistence type="predicted"/>
<evidence type="ECO:0000256" key="4">
    <source>
        <dbReference type="ARBA" id="ARBA00023134"/>
    </source>
</evidence>
<evidence type="ECO:0000256" key="1">
    <source>
        <dbReference type="ARBA" id="ARBA00004370"/>
    </source>
</evidence>
<dbReference type="InterPro" id="IPR027094">
    <property type="entry name" value="Mitofusin_fam"/>
</dbReference>
<dbReference type="PANTHER" id="PTHR10465">
    <property type="entry name" value="TRANSMEMBRANE GTPASE FZO1"/>
    <property type="match status" value="1"/>
</dbReference>
<keyword evidence="4" id="KW-0342">GTP-binding</keyword>
<dbReference type="InterPro" id="IPR027417">
    <property type="entry name" value="P-loop_NTPase"/>
</dbReference>
<keyword evidence="2" id="KW-0547">Nucleotide-binding</keyword>
<name>A0A239GN15_9FIRM</name>
<accession>A0A239GN15</accession>
<sequence>MNEIDLIEKINKQLLRKHDRYKSDIEWLNSRRIHWEKDRIRIGVVGVTSSGKSTLINAILGSKLLSEAVRPSSSQLVCCSYGPTSKMTVYLQDGNKKEFSGKKLTPDIVKVYTDEAYNVNNKENVKQVELSTPYFDLGQDILLVDSPGLDAYKLEIHEKLTLETLIPTIDVCIFVTTFKTNSDYKMKSFLNIIAKFNCPVIIVQNMYDSLRPSLDGLKTVDDVAEDHRKRVQRIIDGSDIKDKSLCQIVQMSAVESMKGRCNRKKHNERKYNRFVDTVKWIVNTQKPRIKSQRFRTIGEKVWRLIKQEEDFIATNKNQLVQRFVYEHVEGNIKKEYENALKKIHYQLKQVSDYKIIEAMKRENAINEFFVDRVRDSISSIEKAVSQEILSFNERLYKIIDSLNIARRDAISFNGLPNIPNATVKKKQKTRPVRVEKKSFGSGVARFFGDLFNNDWGYEYEEESYSVVDEDETEKSLRKFIDRVYEQYGKTIKKWNDATCGTLKNIEAAIILERQSYNQKLNLHMDSKAVSHIVRDLKLILNNMNSVCKIDNDLNSLPICSNEVHEIKNEIEVSDTVFEIHKLAKLLISLVNKTTIDSLLGYKESDGFENIIVSWDQNASDEFYDRFFRTYDMPCKMMVNTEASTIKLPNVQATRNLFIMFNAIQTGAAKNQLHKSKLLKQIKKDDVLIFVAQDFNELINGNVVSEGLREMILLKNEFNIDNKVSYMINHENPVYNMVFVENQIIPCLTIIEETETLKAIQKKFSMFWSPKVSDAISDIIRI</sequence>
<organism evidence="7 8">
    <name type="scientific">Anaerovirgula multivorans</name>
    <dbReference type="NCBI Taxonomy" id="312168"/>
    <lineage>
        <taxon>Bacteria</taxon>
        <taxon>Bacillati</taxon>
        <taxon>Bacillota</taxon>
        <taxon>Clostridia</taxon>
        <taxon>Peptostreptococcales</taxon>
        <taxon>Natronincolaceae</taxon>
        <taxon>Anaerovirgula</taxon>
    </lineage>
</organism>
<keyword evidence="5" id="KW-0472">Membrane</keyword>
<feature type="domain" description="Dynamin N-terminal" evidence="6">
    <location>
        <begin position="42"/>
        <end position="182"/>
    </location>
</feature>
<dbReference type="Gene3D" id="3.40.50.300">
    <property type="entry name" value="P-loop containing nucleotide triphosphate hydrolases"/>
    <property type="match status" value="1"/>
</dbReference>
<evidence type="ECO:0000256" key="3">
    <source>
        <dbReference type="ARBA" id="ARBA00022801"/>
    </source>
</evidence>
<dbReference type="InterPro" id="IPR045063">
    <property type="entry name" value="Dynamin_N"/>
</dbReference>
<evidence type="ECO:0000256" key="5">
    <source>
        <dbReference type="ARBA" id="ARBA00023136"/>
    </source>
</evidence>
<reference evidence="7 8" key="1">
    <citation type="submission" date="2017-06" db="EMBL/GenBank/DDBJ databases">
        <authorList>
            <person name="Kim H.J."/>
            <person name="Triplett B.A."/>
        </authorList>
    </citation>
    <scope>NUCLEOTIDE SEQUENCE [LARGE SCALE GENOMIC DNA]</scope>
    <source>
        <strain evidence="7 8">SCA</strain>
    </source>
</reference>
<dbReference type="Proteomes" id="UP000198304">
    <property type="component" value="Unassembled WGS sequence"/>
</dbReference>
<dbReference type="Pfam" id="PF00350">
    <property type="entry name" value="Dynamin_N"/>
    <property type="match status" value="1"/>
</dbReference>
<dbReference type="GO" id="GO:0005525">
    <property type="term" value="F:GTP binding"/>
    <property type="evidence" value="ECO:0007669"/>
    <property type="project" value="UniProtKB-KW"/>
</dbReference>
<evidence type="ECO:0000256" key="2">
    <source>
        <dbReference type="ARBA" id="ARBA00022741"/>
    </source>
</evidence>
<evidence type="ECO:0000259" key="6">
    <source>
        <dbReference type="Pfam" id="PF00350"/>
    </source>
</evidence>
<protein>
    <submittedName>
        <fullName evidence="7">Dynamin family protein</fullName>
    </submittedName>
</protein>
<dbReference type="GO" id="GO:0003924">
    <property type="term" value="F:GTPase activity"/>
    <property type="evidence" value="ECO:0007669"/>
    <property type="project" value="InterPro"/>
</dbReference>
<keyword evidence="8" id="KW-1185">Reference proteome</keyword>
<keyword evidence="3" id="KW-0378">Hydrolase</keyword>
<dbReference type="RefSeq" id="WP_176431417.1">
    <property type="nucleotide sequence ID" value="NZ_FZOJ01000017.1"/>
</dbReference>
<evidence type="ECO:0000313" key="8">
    <source>
        <dbReference type="Proteomes" id="UP000198304"/>
    </source>
</evidence>
<gene>
    <name evidence="7" type="ORF">SAMN05446037_101780</name>
</gene>
<dbReference type="PANTHER" id="PTHR10465:SF0">
    <property type="entry name" value="SARCALUMENIN"/>
    <property type="match status" value="1"/>
</dbReference>
<dbReference type="AlphaFoldDB" id="A0A239GN15"/>
<dbReference type="EMBL" id="FZOJ01000017">
    <property type="protein sequence ID" value="SNS70148.1"/>
    <property type="molecule type" value="Genomic_DNA"/>
</dbReference>
<evidence type="ECO:0000313" key="7">
    <source>
        <dbReference type="EMBL" id="SNS70148.1"/>
    </source>
</evidence>